<evidence type="ECO:0000256" key="1">
    <source>
        <dbReference type="SAM" id="MobiDB-lite"/>
    </source>
</evidence>
<name>A0A6J6EHP4_9ZZZZ</name>
<protein>
    <submittedName>
        <fullName evidence="2">Unannotated protein</fullName>
    </submittedName>
</protein>
<dbReference type="AlphaFoldDB" id="A0A6J6EHP4"/>
<sequence>MLEACVDFAPTTAPLRAAFCAEVWRAFGPTDLNCAAFFARLGFPTEAARRAFPGAAIRGCRDMKINTNRDDKRVSGMDRANGVQGEDKTRM</sequence>
<evidence type="ECO:0000313" key="2">
    <source>
        <dbReference type="EMBL" id="CAB4575366.1"/>
    </source>
</evidence>
<organism evidence="2">
    <name type="scientific">freshwater metagenome</name>
    <dbReference type="NCBI Taxonomy" id="449393"/>
    <lineage>
        <taxon>unclassified sequences</taxon>
        <taxon>metagenomes</taxon>
        <taxon>ecological metagenomes</taxon>
    </lineage>
</organism>
<reference evidence="2" key="1">
    <citation type="submission" date="2020-05" db="EMBL/GenBank/DDBJ databases">
        <authorList>
            <person name="Chiriac C."/>
            <person name="Salcher M."/>
            <person name="Ghai R."/>
            <person name="Kavagutti S V."/>
        </authorList>
    </citation>
    <scope>NUCLEOTIDE SEQUENCE</scope>
</reference>
<gene>
    <name evidence="2" type="ORF">UFOPK1698_00801</name>
</gene>
<accession>A0A6J6EHP4</accession>
<proteinExistence type="predicted"/>
<dbReference type="EMBL" id="CAEZTP010000062">
    <property type="protein sequence ID" value="CAB4575366.1"/>
    <property type="molecule type" value="Genomic_DNA"/>
</dbReference>
<feature type="region of interest" description="Disordered" evidence="1">
    <location>
        <begin position="68"/>
        <end position="91"/>
    </location>
</feature>